<dbReference type="SUPFAM" id="SSF51182">
    <property type="entry name" value="RmlC-like cupins"/>
    <property type="match status" value="1"/>
</dbReference>
<gene>
    <name evidence="2" type="ORF">ACFFII_11535</name>
</gene>
<reference evidence="2 3" key="1">
    <citation type="submission" date="2024-09" db="EMBL/GenBank/DDBJ databases">
        <authorList>
            <person name="Sun Q."/>
            <person name="Mori K."/>
        </authorList>
    </citation>
    <scope>NUCLEOTIDE SEQUENCE [LARGE SCALE GENOMIC DNA]</scope>
    <source>
        <strain evidence="2 3">KCTC 22789</strain>
    </source>
</reference>
<dbReference type="EMBL" id="JBHLWE010000038">
    <property type="protein sequence ID" value="MFC0341391.1"/>
    <property type="molecule type" value="Genomic_DNA"/>
</dbReference>
<protein>
    <submittedName>
        <fullName evidence="2">Cupin domain-containing protein</fullName>
    </submittedName>
</protein>
<keyword evidence="3" id="KW-1185">Reference proteome</keyword>
<comment type="caution">
    <text evidence="2">The sequence shown here is derived from an EMBL/GenBank/DDBJ whole genome shotgun (WGS) entry which is preliminary data.</text>
</comment>
<feature type="domain" description="Cupin type-2" evidence="1">
    <location>
        <begin position="40"/>
        <end position="94"/>
    </location>
</feature>
<dbReference type="InterPro" id="IPR011051">
    <property type="entry name" value="RmlC_Cupin_sf"/>
</dbReference>
<dbReference type="Gene3D" id="2.60.120.10">
    <property type="entry name" value="Jelly Rolls"/>
    <property type="match status" value="1"/>
</dbReference>
<dbReference type="RefSeq" id="WP_377699029.1">
    <property type="nucleotide sequence ID" value="NZ_JBHLWE010000038.1"/>
</dbReference>
<evidence type="ECO:0000313" key="3">
    <source>
        <dbReference type="Proteomes" id="UP001589799"/>
    </source>
</evidence>
<name>A0ABV6I594_9RHOB</name>
<sequence>MATTYPHAPAPVIAGPEDAPIAASGQTLVLHEWTMPGPSYLHIHRSDDEAWHVLEGLLRFRLADRTFDAPAGTSVFVPAGVAHTYSCPVPSRYLIVLTPRLDRLISRLLALADQRDVARVLAEHDTEIVGQPVPMPAGAGQVAQS</sequence>
<evidence type="ECO:0000313" key="2">
    <source>
        <dbReference type="EMBL" id="MFC0341391.1"/>
    </source>
</evidence>
<proteinExistence type="predicted"/>
<dbReference type="InterPro" id="IPR014710">
    <property type="entry name" value="RmlC-like_jellyroll"/>
</dbReference>
<organism evidence="2 3">
    <name type="scientific">Paracoccus niistensis</name>
    <dbReference type="NCBI Taxonomy" id="632935"/>
    <lineage>
        <taxon>Bacteria</taxon>
        <taxon>Pseudomonadati</taxon>
        <taxon>Pseudomonadota</taxon>
        <taxon>Alphaproteobacteria</taxon>
        <taxon>Rhodobacterales</taxon>
        <taxon>Paracoccaceae</taxon>
        <taxon>Paracoccus</taxon>
    </lineage>
</organism>
<dbReference type="Pfam" id="PF07883">
    <property type="entry name" value="Cupin_2"/>
    <property type="match status" value="1"/>
</dbReference>
<dbReference type="Proteomes" id="UP001589799">
    <property type="component" value="Unassembled WGS sequence"/>
</dbReference>
<evidence type="ECO:0000259" key="1">
    <source>
        <dbReference type="Pfam" id="PF07883"/>
    </source>
</evidence>
<accession>A0ABV6I594</accession>
<dbReference type="InterPro" id="IPR013096">
    <property type="entry name" value="Cupin_2"/>
</dbReference>